<gene>
    <name evidence="1" type="ORF">GCM10022409_16370</name>
</gene>
<dbReference type="Gene3D" id="1.20.1440.60">
    <property type="entry name" value="23S rRNA-intervening sequence"/>
    <property type="match status" value="1"/>
</dbReference>
<dbReference type="PANTHER" id="PTHR38471">
    <property type="entry name" value="FOUR HELIX BUNDLE PROTEIN"/>
    <property type="match status" value="1"/>
</dbReference>
<keyword evidence="2" id="KW-1185">Reference proteome</keyword>
<dbReference type="Pfam" id="PF05635">
    <property type="entry name" value="23S_rRNA_IVP"/>
    <property type="match status" value="1"/>
</dbReference>
<reference evidence="2" key="1">
    <citation type="journal article" date="2019" name="Int. J. Syst. Evol. Microbiol.">
        <title>The Global Catalogue of Microorganisms (GCM) 10K type strain sequencing project: providing services to taxonomists for standard genome sequencing and annotation.</title>
        <authorList>
            <consortium name="The Broad Institute Genomics Platform"/>
            <consortium name="The Broad Institute Genome Sequencing Center for Infectious Disease"/>
            <person name="Wu L."/>
            <person name="Ma J."/>
        </authorList>
    </citation>
    <scope>NUCLEOTIDE SEQUENCE [LARGE SCALE GENOMIC DNA]</scope>
    <source>
        <strain evidence="2">JCM 17225</strain>
    </source>
</reference>
<sequence>MHNFKELHVWKKAMDTAQAVHAICQQLPDAERYGLISQMRRAAISVPSNIAEGSGRGSNADFRRFLSIAGGSAYELETQLLLTGRFNYCSQEQLASLLMQISELQKMLYGLRNSLRDN</sequence>
<proteinExistence type="predicted"/>
<organism evidence="1 2">
    <name type="scientific">Hymenobacter glaciei</name>
    <dbReference type="NCBI Taxonomy" id="877209"/>
    <lineage>
        <taxon>Bacteria</taxon>
        <taxon>Pseudomonadati</taxon>
        <taxon>Bacteroidota</taxon>
        <taxon>Cytophagia</taxon>
        <taxon>Cytophagales</taxon>
        <taxon>Hymenobacteraceae</taxon>
        <taxon>Hymenobacter</taxon>
    </lineage>
</organism>
<accession>A0ABP7TY63</accession>
<evidence type="ECO:0000313" key="1">
    <source>
        <dbReference type="EMBL" id="GAA4032810.1"/>
    </source>
</evidence>
<dbReference type="Proteomes" id="UP001501469">
    <property type="component" value="Unassembled WGS sequence"/>
</dbReference>
<protein>
    <submittedName>
        <fullName evidence="1">Four helix bundle protein</fullName>
    </submittedName>
</protein>
<dbReference type="PANTHER" id="PTHR38471:SF2">
    <property type="entry name" value="FOUR HELIX BUNDLE PROTEIN"/>
    <property type="match status" value="1"/>
</dbReference>
<dbReference type="SUPFAM" id="SSF158446">
    <property type="entry name" value="IVS-encoded protein-like"/>
    <property type="match status" value="1"/>
</dbReference>
<dbReference type="InterPro" id="IPR036583">
    <property type="entry name" value="23S_rRNA_IVS_sf"/>
</dbReference>
<dbReference type="EMBL" id="BAABDK010000013">
    <property type="protein sequence ID" value="GAA4032810.1"/>
    <property type="molecule type" value="Genomic_DNA"/>
</dbReference>
<comment type="caution">
    <text evidence="1">The sequence shown here is derived from an EMBL/GenBank/DDBJ whole genome shotgun (WGS) entry which is preliminary data.</text>
</comment>
<name>A0ABP7TY63_9BACT</name>
<dbReference type="RefSeq" id="WP_345052709.1">
    <property type="nucleotide sequence ID" value="NZ_BAABDK010000013.1"/>
</dbReference>
<dbReference type="NCBIfam" id="TIGR02436">
    <property type="entry name" value="four helix bundle protein"/>
    <property type="match status" value="1"/>
</dbReference>
<dbReference type="CDD" id="cd16377">
    <property type="entry name" value="23S_rRNA_IVP_like"/>
    <property type="match status" value="1"/>
</dbReference>
<evidence type="ECO:0000313" key="2">
    <source>
        <dbReference type="Proteomes" id="UP001501469"/>
    </source>
</evidence>
<dbReference type="InterPro" id="IPR012657">
    <property type="entry name" value="23S_rRNA-intervening_sequence"/>
</dbReference>